<organism evidence="10 11">
    <name type="scientific">Alteromonas arenosi</name>
    <dbReference type="NCBI Taxonomy" id="3055817"/>
    <lineage>
        <taxon>Bacteria</taxon>
        <taxon>Pseudomonadati</taxon>
        <taxon>Pseudomonadota</taxon>
        <taxon>Gammaproteobacteria</taxon>
        <taxon>Alteromonadales</taxon>
        <taxon>Alteromonadaceae</taxon>
        <taxon>Alteromonas/Salinimonas group</taxon>
        <taxon>Alteromonas</taxon>
    </lineage>
</organism>
<dbReference type="InterPro" id="IPR015947">
    <property type="entry name" value="PUA-like_sf"/>
</dbReference>
<accession>A0ABT7SXY5</accession>
<evidence type="ECO:0000256" key="2">
    <source>
        <dbReference type="ARBA" id="ARBA00022490"/>
    </source>
</evidence>
<evidence type="ECO:0000256" key="5">
    <source>
        <dbReference type="ARBA" id="ARBA00022679"/>
    </source>
</evidence>
<dbReference type="Proteomes" id="UP001234343">
    <property type="component" value="Unassembled WGS sequence"/>
</dbReference>
<keyword evidence="4 10" id="KW-0489">Methyltransferase</keyword>
<comment type="caution">
    <text evidence="10">The sequence shown here is derived from an EMBL/GenBank/DDBJ whole genome shotgun (WGS) entry which is preliminary data.</text>
</comment>
<keyword evidence="5 10" id="KW-0808">Transferase</keyword>
<dbReference type="Gene3D" id="2.30.130.10">
    <property type="entry name" value="PUA domain"/>
    <property type="match status" value="1"/>
</dbReference>
<dbReference type="SUPFAM" id="SSF88697">
    <property type="entry name" value="PUA domain-like"/>
    <property type="match status" value="1"/>
</dbReference>
<dbReference type="SUPFAM" id="SSF53335">
    <property type="entry name" value="S-adenosyl-L-methionine-dependent methyltransferases"/>
    <property type="match status" value="1"/>
</dbReference>
<dbReference type="GO" id="GO:0008168">
    <property type="term" value="F:methyltransferase activity"/>
    <property type="evidence" value="ECO:0007669"/>
    <property type="project" value="UniProtKB-KW"/>
</dbReference>
<dbReference type="CDD" id="cd11572">
    <property type="entry name" value="RlmI_M_like"/>
    <property type="match status" value="1"/>
</dbReference>
<dbReference type="PANTHER" id="PTHR42873">
    <property type="entry name" value="RIBOSOMAL RNA LARGE SUBUNIT METHYLTRANSFERASE"/>
    <property type="match status" value="1"/>
</dbReference>
<evidence type="ECO:0000313" key="10">
    <source>
        <dbReference type="EMBL" id="MDM7861055.1"/>
    </source>
</evidence>
<dbReference type="GO" id="GO:0032259">
    <property type="term" value="P:methylation"/>
    <property type="evidence" value="ECO:0007669"/>
    <property type="project" value="UniProtKB-KW"/>
</dbReference>
<name>A0ABT7SXY5_9ALTE</name>
<dbReference type="PANTHER" id="PTHR42873:SF1">
    <property type="entry name" value="S-ADENOSYLMETHIONINE-DEPENDENT METHYLTRANSFERASE DOMAIN-CONTAINING PROTEIN"/>
    <property type="match status" value="1"/>
</dbReference>
<evidence type="ECO:0000313" key="11">
    <source>
        <dbReference type="Proteomes" id="UP001234343"/>
    </source>
</evidence>
<keyword evidence="11" id="KW-1185">Reference proteome</keyword>
<keyword evidence="7" id="KW-0694">RNA-binding</keyword>
<proteinExistence type="inferred from homology"/>
<dbReference type="SMART" id="SM00359">
    <property type="entry name" value="PUA"/>
    <property type="match status" value="1"/>
</dbReference>
<comment type="similarity">
    <text evidence="8">Belongs to the methyltransferase superfamily. RlmI family.</text>
</comment>
<keyword evidence="6" id="KW-0949">S-adenosyl-L-methionine</keyword>
<dbReference type="Gene3D" id="3.30.750.80">
    <property type="entry name" value="RNA methyltransferase domain (HRMD) like"/>
    <property type="match status" value="1"/>
</dbReference>
<evidence type="ECO:0000259" key="9">
    <source>
        <dbReference type="SMART" id="SM00359"/>
    </source>
</evidence>
<evidence type="ECO:0000256" key="7">
    <source>
        <dbReference type="ARBA" id="ARBA00022884"/>
    </source>
</evidence>
<dbReference type="CDD" id="cd02440">
    <property type="entry name" value="AdoMet_MTases"/>
    <property type="match status" value="1"/>
</dbReference>
<evidence type="ECO:0000256" key="3">
    <source>
        <dbReference type="ARBA" id="ARBA00022552"/>
    </source>
</evidence>
<evidence type="ECO:0000256" key="1">
    <source>
        <dbReference type="ARBA" id="ARBA00004496"/>
    </source>
</evidence>
<dbReference type="Gene3D" id="3.40.50.150">
    <property type="entry name" value="Vaccinia Virus protein VP39"/>
    <property type="match status" value="1"/>
</dbReference>
<evidence type="ECO:0000256" key="6">
    <source>
        <dbReference type="ARBA" id="ARBA00022691"/>
    </source>
</evidence>
<reference evidence="10 11" key="1">
    <citation type="submission" date="2023-06" db="EMBL/GenBank/DDBJ databases">
        <title>Alteromonas sp. ASW11-36 isolated from intertidal sand.</title>
        <authorList>
            <person name="Li Y."/>
        </authorList>
    </citation>
    <scope>NUCLEOTIDE SEQUENCE [LARGE SCALE GENOMIC DNA]</scope>
    <source>
        <strain evidence="10 11">ASW11-36</strain>
    </source>
</reference>
<comment type="subcellular location">
    <subcellularLocation>
        <location evidence="1">Cytoplasm</location>
    </subcellularLocation>
</comment>
<evidence type="ECO:0000256" key="4">
    <source>
        <dbReference type="ARBA" id="ARBA00022603"/>
    </source>
</evidence>
<dbReference type="EMBL" id="JAUCBP010000007">
    <property type="protein sequence ID" value="MDM7861055.1"/>
    <property type="molecule type" value="Genomic_DNA"/>
</dbReference>
<dbReference type="InterPro" id="IPR029063">
    <property type="entry name" value="SAM-dependent_MTases_sf"/>
</dbReference>
<dbReference type="InterPro" id="IPR036974">
    <property type="entry name" value="PUA_sf"/>
</dbReference>
<protein>
    <submittedName>
        <fullName evidence="10">Class I SAM-dependent methyltransferase</fullName>
        <ecNumber evidence="10">2.1.1.-</ecNumber>
    </submittedName>
</protein>
<dbReference type="InterPro" id="IPR019614">
    <property type="entry name" value="SAM-dep_methyl-trfase"/>
</dbReference>
<dbReference type="Pfam" id="PF17785">
    <property type="entry name" value="PUA_3"/>
    <property type="match status" value="1"/>
</dbReference>
<evidence type="ECO:0000256" key="8">
    <source>
        <dbReference type="ARBA" id="ARBA00038091"/>
    </source>
</evidence>
<dbReference type="InterPro" id="IPR002478">
    <property type="entry name" value="PUA"/>
</dbReference>
<dbReference type="RefSeq" id="WP_289365375.1">
    <property type="nucleotide sequence ID" value="NZ_JAUCBP010000007.1"/>
</dbReference>
<sequence>MPATITLAPDREKSLLRKHPWIFASAVADIKGRCHRGDTVDVLSSKGDWLCRGAYSPDSQIRIRAWTFQRNESVDNAFFCRRIQQALAQRQHVIEQARTNAYRLIAGESDGLPGVTIDVYDNVVVLQLLSAGAEKQRDKIIWAVKRFFPDAVIHERSDVAVREKEGLEQLITTHQGHLPDEVVITENGVKIIVDLIHGHKTGFYLDQRDNRRITASYAKDRTVLNCFSYTGTFGSYALANGASHVTNVDVSESALATAMRNIAINDLDDSLCENLQVDVFQQLRDYKTLQQQFGLVILDPPKFIDSKASLNRAARGYKDINLYGIHAVESGGFLATFSCSGLMPADLFQKIVADAALDAGRTIKILQRVSQAPDHATSGNYPEGFYLKGMICQVW</sequence>
<keyword evidence="3" id="KW-0698">rRNA processing</keyword>
<dbReference type="CDD" id="cd21153">
    <property type="entry name" value="PUA_RlmI"/>
    <property type="match status" value="1"/>
</dbReference>
<gene>
    <name evidence="10" type="ORF">QTP81_10650</name>
</gene>
<feature type="domain" description="PUA" evidence="9">
    <location>
        <begin position="3"/>
        <end position="88"/>
    </location>
</feature>
<dbReference type="InterPro" id="IPR041532">
    <property type="entry name" value="RlmI-like_PUA"/>
</dbReference>
<keyword evidence="2" id="KW-0963">Cytoplasm</keyword>
<dbReference type="Pfam" id="PF10672">
    <property type="entry name" value="Methyltrans_SAM"/>
    <property type="match status" value="1"/>
</dbReference>
<dbReference type="PROSITE" id="PS50890">
    <property type="entry name" value="PUA"/>
    <property type="match status" value="1"/>
</dbReference>
<dbReference type="EC" id="2.1.1.-" evidence="10"/>